<protein>
    <submittedName>
        <fullName evidence="1">Uncharacterized protein</fullName>
    </submittedName>
</protein>
<dbReference type="Proteomes" id="UP001341840">
    <property type="component" value="Unassembled WGS sequence"/>
</dbReference>
<gene>
    <name evidence="1" type="ORF">PIB30_099212</name>
</gene>
<name>A0ABU6WWG3_9FABA</name>
<organism evidence="1 2">
    <name type="scientific">Stylosanthes scabra</name>
    <dbReference type="NCBI Taxonomy" id="79078"/>
    <lineage>
        <taxon>Eukaryota</taxon>
        <taxon>Viridiplantae</taxon>
        <taxon>Streptophyta</taxon>
        <taxon>Embryophyta</taxon>
        <taxon>Tracheophyta</taxon>
        <taxon>Spermatophyta</taxon>
        <taxon>Magnoliopsida</taxon>
        <taxon>eudicotyledons</taxon>
        <taxon>Gunneridae</taxon>
        <taxon>Pentapetalae</taxon>
        <taxon>rosids</taxon>
        <taxon>fabids</taxon>
        <taxon>Fabales</taxon>
        <taxon>Fabaceae</taxon>
        <taxon>Papilionoideae</taxon>
        <taxon>50 kb inversion clade</taxon>
        <taxon>dalbergioids sensu lato</taxon>
        <taxon>Dalbergieae</taxon>
        <taxon>Pterocarpus clade</taxon>
        <taxon>Stylosanthes</taxon>
    </lineage>
</organism>
<sequence>MVLELVTLAIEEKNIELFKGAGMNRAPHPWLWKCSLLMRPKVTCLLEVCFRNSSLNMILSGVAWEKRITFGQGKEKSRLRTCMVTFSLHEVTFGEGWSWQVTFGAWLAPSPNVT</sequence>
<accession>A0ABU6WWG3</accession>
<dbReference type="EMBL" id="JASCZI010183866">
    <property type="protein sequence ID" value="MED6189771.1"/>
    <property type="molecule type" value="Genomic_DNA"/>
</dbReference>
<evidence type="ECO:0000313" key="1">
    <source>
        <dbReference type="EMBL" id="MED6189771.1"/>
    </source>
</evidence>
<comment type="caution">
    <text evidence="1">The sequence shown here is derived from an EMBL/GenBank/DDBJ whole genome shotgun (WGS) entry which is preliminary data.</text>
</comment>
<evidence type="ECO:0000313" key="2">
    <source>
        <dbReference type="Proteomes" id="UP001341840"/>
    </source>
</evidence>
<reference evidence="1 2" key="1">
    <citation type="journal article" date="2023" name="Plants (Basel)">
        <title>Bridging the Gap: Combining Genomics and Transcriptomics Approaches to Understand Stylosanthes scabra, an Orphan Legume from the Brazilian Caatinga.</title>
        <authorList>
            <person name="Ferreira-Neto J.R.C."/>
            <person name="da Silva M.D."/>
            <person name="Binneck E."/>
            <person name="de Melo N.F."/>
            <person name="da Silva R.H."/>
            <person name="de Melo A.L.T.M."/>
            <person name="Pandolfi V."/>
            <person name="Bustamante F.O."/>
            <person name="Brasileiro-Vidal A.C."/>
            <person name="Benko-Iseppon A.M."/>
        </authorList>
    </citation>
    <scope>NUCLEOTIDE SEQUENCE [LARGE SCALE GENOMIC DNA]</scope>
    <source>
        <tissue evidence="1">Leaves</tissue>
    </source>
</reference>
<keyword evidence="2" id="KW-1185">Reference proteome</keyword>
<proteinExistence type="predicted"/>